<feature type="chain" id="PRO_5042893722" description="C-type lectin domain-containing protein" evidence="2">
    <location>
        <begin position="22"/>
        <end position="530"/>
    </location>
</feature>
<sequence>MKSIACFVILYFVVNFRLCVGQYDDENEEVKHEDEEKDEDGDNGNNAEIQEDGTANKTLPKHSGDSEVARNIPLVPHQLSDSADSFTLGSTEYIVVSAKLKYSQVKLICQETYSGILAVVKDRKTAEFLSEALAETNLDLDSLWIGGQNKSINNSYGWYWTSLGSLDPIDSELYNSIKTVNDDITNMNRSCLAFGRSTHRMPQFRPLHCSVLRSFICQRKRLGPAGEGNSTHTGWIKAGKRKYKIFFDSVIWETALTRCARHDVNAVLAVIPNYTVSQLLGRYLLIGRPSLENAWIGARYDNEIGAYRFDSEPTPLSNATDNNNYPPWRTKSISRTKGCVLLDRHLTNTTLFAEARCERLRSYICSVESTAAEDIEHFVDFFFDHYGYRLFFDIRSWDEAKETCERYSDYKGRLVEVEEPVQLVHLLFIMGENRTDIRHLWLGGEYDGVQWIWESSKTPVDKTILNFVHNKTFTEEAELMNTCLNMDRENHLVSLHYGTECSWRQHFICEFPGGQLKKLKEEEAALAISD</sequence>
<feature type="domain" description="C-type lectin" evidence="3">
    <location>
        <begin position="88"/>
        <end position="218"/>
    </location>
</feature>
<evidence type="ECO:0000259" key="3">
    <source>
        <dbReference type="PROSITE" id="PS50041"/>
    </source>
</evidence>
<dbReference type="InterPro" id="IPR050111">
    <property type="entry name" value="C-type_lectin/snaclec_domain"/>
</dbReference>
<dbReference type="Gene3D" id="3.10.100.10">
    <property type="entry name" value="Mannose-Binding Protein A, subunit A"/>
    <property type="match status" value="3"/>
</dbReference>
<accession>A0AAN7ZVP0</accession>
<dbReference type="Pfam" id="PF00059">
    <property type="entry name" value="Lectin_C"/>
    <property type="match status" value="2"/>
</dbReference>
<dbReference type="PANTHER" id="PTHR22803">
    <property type="entry name" value="MANNOSE, PHOSPHOLIPASE, LECTIN RECEPTOR RELATED"/>
    <property type="match status" value="1"/>
</dbReference>
<feature type="domain" description="C-type lectin" evidence="3">
    <location>
        <begin position="383"/>
        <end position="510"/>
    </location>
</feature>
<dbReference type="InterPro" id="IPR001304">
    <property type="entry name" value="C-type_lectin-like"/>
</dbReference>
<evidence type="ECO:0000313" key="5">
    <source>
        <dbReference type="Proteomes" id="UP001329430"/>
    </source>
</evidence>
<evidence type="ECO:0000256" key="2">
    <source>
        <dbReference type="SAM" id="SignalP"/>
    </source>
</evidence>
<dbReference type="PROSITE" id="PS50041">
    <property type="entry name" value="C_TYPE_LECTIN_2"/>
    <property type="match status" value="3"/>
</dbReference>
<feature type="domain" description="C-type lectin" evidence="3">
    <location>
        <begin position="238"/>
        <end position="366"/>
    </location>
</feature>
<reference evidence="4 5" key="1">
    <citation type="journal article" date="2024" name="Insects">
        <title>An Improved Chromosome-Level Genome Assembly of the Firefly Pyrocoelia pectoralis.</title>
        <authorList>
            <person name="Fu X."/>
            <person name="Meyer-Rochow V.B."/>
            <person name="Ballantyne L."/>
            <person name="Zhu X."/>
        </authorList>
    </citation>
    <scope>NUCLEOTIDE SEQUENCE [LARGE SCALE GENOMIC DNA]</scope>
    <source>
        <strain evidence="4">XCY_ONT2</strain>
    </source>
</reference>
<feature type="region of interest" description="Disordered" evidence="1">
    <location>
        <begin position="29"/>
        <end position="65"/>
    </location>
</feature>
<gene>
    <name evidence="4" type="ORF">RI129_003965</name>
</gene>
<feature type="signal peptide" evidence="2">
    <location>
        <begin position="1"/>
        <end position="21"/>
    </location>
</feature>
<dbReference type="InterPro" id="IPR016186">
    <property type="entry name" value="C-type_lectin-like/link_sf"/>
</dbReference>
<keyword evidence="2" id="KW-0732">Signal</keyword>
<dbReference type="CDD" id="cd00037">
    <property type="entry name" value="CLECT"/>
    <property type="match status" value="3"/>
</dbReference>
<dbReference type="InterPro" id="IPR016187">
    <property type="entry name" value="CTDL_fold"/>
</dbReference>
<dbReference type="AlphaFoldDB" id="A0AAN7ZVP0"/>
<evidence type="ECO:0000256" key="1">
    <source>
        <dbReference type="SAM" id="MobiDB-lite"/>
    </source>
</evidence>
<dbReference type="EMBL" id="JAVRBK010000002">
    <property type="protein sequence ID" value="KAK5649073.1"/>
    <property type="molecule type" value="Genomic_DNA"/>
</dbReference>
<dbReference type="Proteomes" id="UP001329430">
    <property type="component" value="Chromosome 2"/>
</dbReference>
<organism evidence="4 5">
    <name type="scientific">Pyrocoelia pectoralis</name>
    <dbReference type="NCBI Taxonomy" id="417401"/>
    <lineage>
        <taxon>Eukaryota</taxon>
        <taxon>Metazoa</taxon>
        <taxon>Ecdysozoa</taxon>
        <taxon>Arthropoda</taxon>
        <taxon>Hexapoda</taxon>
        <taxon>Insecta</taxon>
        <taxon>Pterygota</taxon>
        <taxon>Neoptera</taxon>
        <taxon>Endopterygota</taxon>
        <taxon>Coleoptera</taxon>
        <taxon>Polyphaga</taxon>
        <taxon>Elateriformia</taxon>
        <taxon>Elateroidea</taxon>
        <taxon>Lampyridae</taxon>
        <taxon>Lampyrinae</taxon>
        <taxon>Pyrocoelia</taxon>
    </lineage>
</organism>
<proteinExistence type="predicted"/>
<evidence type="ECO:0000313" key="4">
    <source>
        <dbReference type="EMBL" id="KAK5649073.1"/>
    </source>
</evidence>
<comment type="caution">
    <text evidence="4">The sequence shown here is derived from an EMBL/GenBank/DDBJ whole genome shotgun (WGS) entry which is preliminary data.</text>
</comment>
<protein>
    <recommendedName>
        <fullName evidence="3">C-type lectin domain-containing protein</fullName>
    </recommendedName>
</protein>
<dbReference type="SMART" id="SM00034">
    <property type="entry name" value="CLECT"/>
    <property type="match status" value="3"/>
</dbReference>
<keyword evidence="5" id="KW-1185">Reference proteome</keyword>
<name>A0AAN7ZVP0_9COLE</name>
<dbReference type="SUPFAM" id="SSF56436">
    <property type="entry name" value="C-type lectin-like"/>
    <property type="match status" value="3"/>
</dbReference>